<protein>
    <submittedName>
        <fullName evidence="3">Transposase IS66 family protein</fullName>
    </submittedName>
</protein>
<keyword evidence="5" id="KW-1185">Reference proteome</keyword>
<name>A0A518B3Y3_9BACT</name>
<dbReference type="KEGG" id="knv:Pan216_32660"/>
<dbReference type="Pfam" id="PF03050">
    <property type="entry name" value="DDE_Tnp_IS66"/>
    <property type="match status" value="1"/>
</dbReference>
<evidence type="ECO:0000313" key="4">
    <source>
        <dbReference type="EMBL" id="QDU62399.1"/>
    </source>
</evidence>
<gene>
    <name evidence="2" type="ORF">Pan216_11260</name>
    <name evidence="3" type="ORF">Pan216_25470</name>
    <name evidence="4" type="ORF">Pan216_32660</name>
</gene>
<dbReference type="Proteomes" id="UP000317093">
    <property type="component" value="Chromosome"/>
</dbReference>
<proteinExistence type="predicted"/>
<organism evidence="3 5">
    <name type="scientific">Kolteria novifilia</name>
    <dbReference type="NCBI Taxonomy" id="2527975"/>
    <lineage>
        <taxon>Bacteria</taxon>
        <taxon>Pseudomonadati</taxon>
        <taxon>Planctomycetota</taxon>
        <taxon>Planctomycetia</taxon>
        <taxon>Kolteriales</taxon>
        <taxon>Kolteriaceae</taxon>
        <taxon>Kolteria</taxon>
    </lineage>
</organism>
<dbReference type="KEGG" id="knv:Pan216_25470"/>
<accession>A0A518B3Y3</accession>
<dbReference type="PANTHER" id="PTHR33678:SF2">
    <property type="match status" value="1"/>
</dbReference>
<dbReference type="AlphaFoldDB" id="A0A518B3Y3"/>
<dbReference type="EMBL" id="CP036279">
    <property type="protein sequence ID" value="QDU60287.1"/>
    <property type="molecule type" value="Genomic_DNA"/>
</dbReference>
<dbReference type="InterPro" id="IPR004291">
    <property type="entry name" value="Transposase_IS66_central"/>
</dbReference>
<dbReference type="PANTHER" id="PTHR33678">
    <property type="entry name" value="BLL1576 PROTEIN"/>
    <property type="match status" value="1"/>
</dbReference>
<sequence>MVDCKPRSCGDCGAPLHGDDATPVRHQVAEIPPIEPVVTEYRLHECVCDRCGARTRGGLPKGVPTGSFGPRLTAILALLSGGCRLGKRTVQQLAGQLFGLTISLGMICKLERRVAEALEQPIAHLGEYVRTQPVNIDETSWREHKSKSWLWVVVAPLATFFHIADRRTGQVAKSLLGEAYDQVATSDRHGAYNWIKHRQLCWSHLRRDFQAMVDRGGAGQPIGERLLSMSDALFIWWHRVRDGDLARSSFRTYVSILRGELTDALEAGMQCGCAKTARICKRLLKEEAHLWTFARLEGIEPTNNTGERAINVAVRYRKMSGGTDSEAGSRFVERVLSVVATCRQQGRDVLEYLTECLEAKLHQLEPPSLVPSREH</sequence>
<reference evidence="3 5" key="1">
    <citation type="submission" date="2019-02" db="EMBL/GenBank/DDBJ databases">
        <title>Deep-cultivation of Planctomycetes and their phenomic and genomic characterization uncovers novel biology.</title>
        <authorList>
            <person name="Wiegand S."/>
            <person name="Jogler M."/>
            <person name="Boedeker C."/>
            <person name="Pinto D."/>
            <person name="Vollmers J."/>
            <person name="Rivas-Marin E."/>
            <person name="Kohn T."/>
            <person name="Peeters S.H."/>
            <person name="Heuer A."/>
            <person name="Rast P."/>
            <person name="Oberbeckmann S."/>
            <person name="Bunk B."/>
            <person name="Jeske O."/>
            <person name="Meyerdierks A."/>
            <person name="Storesund J.E."/>
            <person name="Kallscheuer N."/>
            <person name="Luecker S."/>
            <person name="Lage O.M."/>
            <person name="Pohl T."/>
            <person name="Merkel B.J."/>
            <person name="Hornburger P."/>
            <person name="Mueller R.-W."/>
            <person name="Bruemmer F."/>
            <person name="Labrenz M."/>
            <person name="Spormann A.M."/>
            <person name="Op den Camp H."/>
            <person name="Overmann J."/>
            <person name="Amann R."/>
            <person name="Jetten M.S.M."/>
            <person name="Mascher T."/>
            <person name="Medema M.H."/>
            <person name="Devos D.P."/>
            <person name="Kaster A.-K."/>
            <person name="Ovreas L."/>
            <person name="Rohde M."/>
            <person name="Galperin M.Y."/>
            <person name="Jogler C."/>
        </authorList>
    </citation>
    <scope>NUCLEOTIDE SEQUENCE [LARGE SCALE GENOMIC DNA]</scope>
    <source>
        <strain evidence="3 5">Pan216</strain>
    </source>
</reference>
<dbReference type="NCBIfam" id="NF033517">
    <property type="entry name" value="transpos_IS66"/>
    <property type="match status" value="1"/>
</dbReference>
<evidence type="ECO:0000313" key="3">
    <source>
        <dbReference type="EMBL" id="QDU61685.1"/>
    </source>
</evidence>
<evidence type="ECO:0000313" key="2">
    <source>
        <dbReference type="EMBL" id="QDU60287.1"/>
    </source>
</evidence>
<dbReference type="KEGG" id="knv:Pan216_11260"/>
<evidence type="ECO:0000313" key="5">
    <source>
        <dbReference type="Proteomes" id="UP000317093"/>
    </source>
</evidence>
<feature type="domain" description="Transposase IS66 central" evidence="1">
    <location>
        <begin position="69"/>
        <end position="329"/>
    </location>
</feature>
<dbReference type="EMBL" id="CP036279">
    <property type="protein sequence ID" value="QDU62399.1"/>
    <property type="molecule type" value="Genomic_DNA"/>
</dbReference>
<dbReference type="InterPro" id="IPR052344">
    <property type="entry name" value="Transposase-related"/>
</dbReference>
<dbReference type="EMBL" id="CP036279">
    <property type="protein sequence ID" value="QDU61685.1"/>
    <property type="molecule type" value="Genomic_DNA"/>
</dbReference>
<evidence type="ECO:0000259" key="1">
    <source>
        <dbReference type="Pfam" id="PF03050"/>
    </source>
</evidence>